<dbReference type="InterPro" id="IPR029001">
    <property type="entry name" value="ITPase-like_fam"/>
</dbReference>
<evidence type="ECO:0000313" key="13">
    <source>
        <dbReference type="Proteomes" id="UP000005336"/>
    </source>
</evidence>
<feature type="binding site" evidence="10">
    <location>
        <begin position="182"/>
        <end position="183"/>
    </location>
    <ligand>
        <name>substrate</name>
    </ligand>
</feature>
<dbReference type="GO" id="GO:0046872">
    <property type="term" value="F:metal ion binding"/>
    <property type="evidence" value="ECO:0007669"/>
    <property type="project" value="UniProtKB-KW"/>
</dbReference>
<keyword evidence="7 10" id="KW-0546">Nucleotide metabolism</keyword>
<evidence type="ECO:0000256" key="5">
    <source>
        <dbReference type="ARBA" id="ARBA00022801"/>
    </source>
</evidence>
<evidence type="ECO:0000256" key="11">
    <source>
        <dbReference type="RuleBase" id="RU003781"/>
    </source>
</evidence>
<dbReference type="Pfam" id="PF01725">
    <property type="entry name" value="Ham1p_like"/>
    <property type="match status" value="1"/>
</dbReference>
<dbReference type="GO" id="GO:0017111">
    <property type="term" value="F:ribonucleoside triphosphate phosphatase activity"/>
    <property type="evidence" value="ECO:0007669"/>
    <property type="project" value="InterPro"/>
</dbReference>
<comment type="subunit">
    <text evidence="2 10">Homodimer.</text>
</comment>
<comment type="catalytic activity">
    <reaction evidence="9 10">
        <text>XTP + H2O = XMP + diphosphate + H(+)</text>
        <dbReference type="Rhea" id="RHEA:28610"/>
        <dbReference type="ChEBI" id="CHEBI:15377"/>
        <dbReference type="ChEBI" id="CHEBI:15378"/>
        <dbReference type="ChEBI" id="CHEBI:33019"/>
        <dbReference type="ChEBI" id="CHEBI:57464"/>
        <dbReference type="ChEBI" id="CHEBI:61314"/>
        <dbReference type="EC" id="3.6.1.66"/>
    </reaction>
</comment>
<comment type="caution">
    <text evidence="12">The sequence shown here is derived from an EMBL/GenBank/DDBJ whole genome shotgun (WGS) entry which is preliminary data.</text>
</comment>
<dbReference type="OrthoDB" id="9807456at2"/>
<dbReference type="FunFam" id="3.90.950.10:FF:000001">
    <property type="entry name" value="dITP/XTP pyrophosphatase"/>
    <property type="match status" value="1"/>
</dbReference>
<dbReference type="GO" id="GO:0009117">
    <property type="term" value="P:nucleotide metabolic process"/>
    <property type="evidence" value="ECO:0007669"/>
    <property type="project" value="UniProtKB-KW"/>
</dbReference>
<comment type="caution">
    <text evidence="10">Lacks conserved residue(s) required for the propagation of feature annotation.</text>
</comment>
<evidence type="ECO:0000256" key="8">
    <source>
        <dbReference type="ARBA" id="ARBA00051875"/>
    </source>
</evidence>
<dbReference type="Proteomes" id="UP000005336">
    <property type="component" value="Unassembled WGS sequence"/>
</dbReference>
<keyword evidence="3 10" id="KW-0479">Metal-binding</keyword>
<dbReference type="GO" id="GO:0036220">
    <property type="term" value="F:ITP diphosphatase activity"/>
    <property type="evidence" value="ECO:0007669"/>
    <property type="project" value="UniProtKB-UniRule"/>
</dbReference>
<dbReference type="HAMAP" id="MF_01405">
    <property type="entry name" value="Non_canon_purine_NTPase"/>
    <property type="match status" value="1"/>
</dbReference>
<dbReference type="GO" id="GO:0009146">
    <property type="term" value="P:purine nucleoside triphosphate catabolic process"/>
    <property type="evidence" value="ECO:0007669"/>
    <property type="project" value="UniProtKB-UniRule"/>
</dbReference>
<keyword evidence="13" id="KW-1185">Reference proteome</keyword>
<dbReference type="GO" id="GO:0035870">
    <property type="term" value="F:dITP diphosphatase activity"/>
    <property type="evidence" value="ECO:0007669"/>
    <property type="project" value="UniProtKB-UniRule"/>
</dbReference>
<protein>
    <recommendedName>
        <fullName evidence="10">dITP/XTP pyrophosphatase</fullName>
        <ecNumber evidence="10">3.6.1.66</ecNumber>
    </recommendedName>
    <alternativeName>
        <fullName evidence="10">Non-canonical purine NTP pyrophosphatase</fullName>
    </alternativeName>
    <alternativeName>
        <fullName evidence="10">Non-standard purine NTP pyrophosphatase</fullName>
    </alternativeName>
    <alternativeName>
        <fullName evidence="10">Nucleoside-triphosphate diphosphatase</fullName>
    </alternativeName>
    <alternativeName>
        <fullName evidence="10">Nucleoside-triphosphate pyrophosphatase</fullName>
        <shortName evidence="10">NTPase</shortName>
    </alternativeName>
</protein>
<dbReference type="CDD" id="cd00515">
    <property type="entry name" value="HAM1"/>
    <property type="match status" value="1"/>
</dbReference>
<dbReference type="InterPro" id="IPR002637">
    <property type="entry name" value="RdgB/HAM1"/>
</dbReference>
<feature type="binding site" evidence="10">
    <location>
        <position position="71"/>
    </location>
    <ligand>
        <name>substrate</name>
    </ligand>
</feature>
<dbReference type="RefSeq" id="WP_009116633.1">
    <property type="nucleotide sequence ID" value="NZ_JH165159.1"/>
</dbReference>
<dbReference type="NCBIfam" id="TIGR00042">
    <property type="entry name" value="RdgB/HAM1 family non-canonical purine NTP pyrophosphatase"/>
    <property type="match status" value="1"/>
</dbReference>
<evidence type="ECO:0000256" key="4">
    <source>
        <dbReference type="ARBA" id="ARBA00022741"/>
    </source>
</evidence>
<keyword evidence="5 10" id="KW-0378">Hydrolase</keyword>
<dbReference type="PANTHER" id="PTHR11067">
    <property type="entry name" value="INOSINE TRIPHOSPHATE PYROPHOSPHATASE/HAM1 PROTEIN"/>
    <property type="match status" value="1"/>
</dbReference>
<dbReference type="STRING" id="1030841.HMPREF9370_1492"/>
<evidence type="ECO:0000256" key="6">
    <source>
        <dbReference type="ARBA" id="ARBA00022842"/>
    </source>
</evidence>
<dbReference type="AlphaFoldDB" id="G4CQY2"/>
<dbReference type="GO" id="GO:0000166">
    <property type="term" value="F:nucleotide binding"/>
    <property type="evidence" value="ECO:0007669"/>
    <property type="project" value="UniProtKB-KW"/>
</dbReference>
<sequence>MFEKIVLASGNTGKLREFSRLFAEKNIQILPQSDFNVPECPEPYLTFVENALAKARHASKHSGLPALADDSGICANALGGAPGIFSARFAGNNPKSDAANNAKLSAELANQADQSCYYVCVLVLVRHEHDPQPIIAEGIWRGTWQPEAAGTNGFGYDPHFYVAEHHKTAAELAPEVKNAISHRAQALNELMGKISAAQSQT</sequence>
<comment type="catalytic activity">
    <reaction evidence="8 10">
        <text>dITP + H2O = dIMP + diphosphate + H(+)</text>
        <dbReference type="Rhea" id="RHEA:28342"/>
        <dbReference type="ChEBI" id="CHEBI:15377"/>
        <dbReference type="ChEBI" id="CHEBI:15378"/>
        <dbReference type="ChEBI" id="CHEBI:33019"/>
        <dbReference type="ChEBI" id="CHEBI:61194"/>
        <dbReference type="ChEBI" id="CHEBI:61382"/>
        <dbReference type="EC" id="3.6.1.66"/>
    </reaction>
</comment>
<evidence type="ECO:0000256" key="2">
    <source>
        <dbReference type="ARBA" id="ARBA00011738"/>
    </source>
</evidence>
<dbReference type="EC" id="3.6.1.66" evidence="10"/>
<comment type="catalytic activity">
    <reaction evidence="10">
        <text>ITP + H2O = IMP + diphosphate + H(+)</text>
        <dbReference type="Rhea" id="RHEA:29399"/>
        <dbReference type="ChEBI" id="CHEBI:15377"/>
        <dbReference type="ChEBI" id="CHEBI:15378"/>
        <dbReference type="ChEBI" id="CHEBI:33019"/>
        <dbReference type="ChEBI" id="CHEBI:58053"/>
        <dbReference type="ChEBI" id="CHEBI:61402"/>
        <dbReference type="EC" id="3.6.1.66"/>
    </reaction>
</comment>
<comment type="cofactor">
    <cofactor evidence="10">
        <name>Mg(2+)</name>
        <dbReference type="ChEBI" id="CHEBI:18420"/>
    </cofactor>
    <text evidence="10">Binds 1 Mg(2+) ion per subunit.</text>
</comment>
<accession>G4CQY2</accession>
<dbReference type="SUPFAM" id="SSF52972">
    <property type="entry name" value="ITPase-like"/>
    <property type="match status" value="1"/>
</dbReference>
<evidence type="ECO:0000256" key="1">
    <source>
        <dbReference type="ARBA" id="ARBA00008023"/>
    </source>
</evidence>
<evidence type="ECO:0000256" key="10">
    <source>
        <dbReference type="HAMAP-Rule" id="MF_01405"/>
    </source>
</evidence>
<comment type="function">
    <text evidence="10">Pyrophosphatase that catalyzes the hydrolysis of nucleoside triphosphates to their monophosphate derivatives, with a high preference for the non-canonical purine nucleotides XTP (xanthosine triphosphate), dITP (deoxyinosine triphosphate) and ITP. Seems to function as a house-cleaning enzyme that removes non-canonical purine nucleotides from the nucleotide pool, thus preventing their incorporation into DNA/RNA and avoiding chromosomal lesions.</text>
</comment>
<feature type="binding site" evidence="10">
    <location>
        <begin position="9"/>
        <end position="14"/>
    </location>
    <ligand>
        <name>substrate</name>
    </ligand>
</feature>
<dbReference type="PATRIC" id="fig|1030841.3.peg.1474"/>
<keyword evidence="4 10" id="KW-0547">Nucleotide-binding</keyword>
<dbReference type="InterPro" id="IPR020922">
    <property type="entry name" value="dITP/XTP_pyrophosphatase"/>
</dbReference>
<feature type="active site" description="Proton acceptor" evidence="10">
    <location>
        <position position="70"/>
    </location>
</feature>
<organism evidence="12 13">
    <name type="scientific">Neisseria wadsworthii 9715</name>
    <dbReference type="NCBI Taxonomy" id="1030841"/>
    <lineage>
        <taxon>Bacteria</taxon>
        <taxon>Pseudomonadati</taxon>
        <taxon>Pseudomonadota</taxon>
        <taxon>Betaproteobacteria</taxon>
        <taxon>Neisseriales</taxon>
        <taxon>Neisseriaceae</taxon>
        <taxon>Neisseria</taxon>
    </lineage>
</organism>
<dbReference type="GO" id="GO:0005829">
    <property type="term" value="C:cytosol"/>
    <property type="evidence" value="ECO:0007669"/>
    <property type="project" value="TreeGrafter"/>
</dbReference>
<feature type="binding site" evidence="10">
    <location>
        <position position="70"/>
    </location>
    <ligand>
        <name>Mg(2+)</name>
        <dbReference type="ChEBI" id="CHEBI:18420"/>
    </ligand>
</feature>
<dbReference type="Gene3D" id="3.90.950.10">
    <property type="match status" value="1"/>
</dbReference>
<gene>
    <name evidence="12" type="primary">rdgB</name>
    <name evidence="12" type="ORF">HMPREF9370_1492</name>
</gene>
<feature type="binding site" evidence="10">
    <location>
        <begin position="154"/>
        <end position="157"/>
    </location>
    <ligand>
        <name>substrate</name>
    </ligand>
</feature>
<evidence type="ECO:0000313" key="12">
    <source>
        <dbReference type="EMBL" id="EGZ45878.1"/>
    </source>
</evidence>
<evidence type="ECO:0000256" key="9">
    <source>
        <dbReference type="ARBA" id="ARBA00052017"/>
    </source>
</evidence>
<keyword evidence="6 10" id="KW-0460">Magnesium</keyword>
<dbReference type="GO" id="GO:0036222">
    <property type="term" value="F:XTP diphosphatase activity"/>
    <property type="evidence" value="ECO:0007669"/>
    <property type="project" value="UniProtKB-UniRule"/>
</dbReference>
<proteinExistence type="inferred from homology"/>
<dbReference type="PANTHER" id="PTHR11067:SF9">
    <property type="entry name" value="INOSINE TRIPHOSPHATE PYROPHOSPHATASE"/>
    <property type="match status" value="1"/>
</dbReference>
<dbReference type="HOGENOM" id="CLU_082080_0_3_4"/>
<comment type="similarity">
    <text evidence="1 10 11">Belongs to the HAM1 NTPase family.</text>
</comment>
<feature type="binding site" evidence="10">
    <location>
        <position position="177"/>
    </location>
    <ligand>
        <name>substrate</name>
    </ligand>
</feature>
<evidence type="ECO:0000256" key="7">
    <source>
        <dbReference type="ARBA" id="ARBA00023080"/>
    </source>
</evidence>
<dbReference type="EMBL" id="AGAZ01000054">
    <property type="protein sequence ID" value="EGZ45878.1"/>
    <property type="molecule type" value="Genomic_DNA"/>
</dbReference>
<evidence type="ECO:0000256" key="3">
    <source>
        <dbReference type="ARBA" id="ARBA00022723"/>
    </source>
</evidence>
<reference evidence="12 13" key="1">
    <citation type="submission" date="2011-06" db="EMBL/GenBank/DDBJ databases">
        <authorList>
            <person name="Muzny D."/>
            <person name="Qin X."/>
            <person name="Deng J."/>
            <person name="Jiang H."/>
            <person name="Liu Y."/>
            <person name="Qu J."/>
            <person name="Song X.-Z."/>
            <person name="Zhang L."/>
            <person name="Thornton R."/>
            <person name="Coyle M."/>
            <person name="Francisco L."/>
            <person name="Jackson L."/>
            <person name="Javaid M."/>
            <person name="Korchina V."/>
            <person name="Kovar C."/>
            <person name="Mata R."/>
            <person name="Mathew T."/>
            <person name="Ngo R."/>
            <person name="Nguyen L."/>
            <person name="Nguyen N."/>
            <person name="Okwuonu G."/>
            <person name="Ongeri F."/>
            <person name="Pham C."/>
            <person name="Simmons D."/>
            <person name="Wilczek-Boney K."/>
            <person name="Hale W."/>
            <person name="Jakkamsetti A."/>
            <person name="Pham P."/>
            <person name="Ruth R."/>
            <person name="San Lucas F."/>
            <person name="Warren J."/>
            <person name="Zhang J."/>
            <person name="Zhao Z."/>
            <person name="Zhou C."/>
            <person name="Zhu D."/>
            <person name="Lee S."/>
            <person name="Bess C."/>
            <person name="Blankenburg K."/>
            <person name="Forbes L."/>
            <person name="Fu Q."/>
            <person name="Gubbala S."/>
            <person name="Hirani K."/>
            <person name="Jayaseelan J.C."/>
            <person name="Lara F."/>
            <person name="Munidasa M."/>
            <person name="Palculict T."/>
            <person name="Patil S."/>
            <person name="Pu L.-L."/>
            <person name="Saada N."/>
            <person name="Tang L."/>
            <person name="Weissenberger G."/>
            <person name="Zhu Y."/>
            <person name="Hemphill L."/>
            <person name="Shang Y."/>
            <person name="Youmans B."/>
            <person name="Ayvaz T."/>
            <person name="Ross M."/>
            <person name="Santibanez J."/>
            <person name="Aqrawi P."/>
            <person name="Gross S."/>
            <person name="Joshi V."/>
            <person name="Fowler G."/>
            <person name="Nazareth L."/>
            <person name="Reid J."/>
            <person name="Worley K."/>
            <person name="Petrosino J."/>
            <person name="Highlander S."/>
            <person name="Gibbs R."/>
        </authorList>
    </citation>
    <scope>NUCLEOTIDE SEQUENCE [LARGE SCALE GENOMIC DNA]</scope>
    <source>
        <strain evidence="12 13">9715</strain>
    </source>
</reference>
<name>G4CQY2_9NEIS</name>